<dbReference type="EMBL" id="JASBWT010000001">
    <property type="protein sequence ID" value="KAJ9108697.1"/>
    <property type="molecule type" value="Genomic_DNA"/>
</dbReference>
<protein>
    <submittedName>
        <fullName evidence="1">Uncharacterized protein</fullName>
    </submittedName>
</protein>
<keyword evidence="2" id="KW-1185">Reference proteome</keyword>
<name>A0ACC2WAN2_9TREE</name>
<gene>
    <name evidence="1" type="ORF">QFC21_000017</name>
</gene>
<sequence length="93" mass="9902">MESDLKTSAFASADPDNFDQDRKEESSATTEIIARDEKLTNGANAIWIISASAMAFAACMPLGGRLADVTPPHWWFVVGCLGMSGFALGNSFA</sequence>
<evidence type="ECO:0000313" key="1">
    <source>
        <dbReference type="EMBL" id="KAJ9108697.1"/>
    </source>
</evidence>
<dbReference type="Proteomes" id="UP001227268">
    <property type="component" value="Unassembled WGS sequence"/>
</dbReference>
<reference evidence="1" key="1">
    <citation type="submission" date="2023-04" db="EMBL/GenBank/DDBJ databases">
        <title>Draft Genome sequencing of Naganishia species isolated from polar environments using Oxford Nanopore Technology.</title>
        <authorList>
            <person name="Leo P."/>
            <person name="Venkateswaran K."/>
        </authorList>
    </citation>
    <scope>NUCLEOTIDE SEQUENCE</scope>
    <source>
        <strain evidence="1">MNA-CCFEE 5423</strain>
    </source>
</reference>
<comment type="caution">
    <text evidence="1">The sequence shown here is derived from an EMBL/GenBank/DDBJ whole genome shotgun (WGS) entry which is preliminary data.</text>
</comment>
<organism evidence="1 2">
    <name type="scientific">Naganishia friedmannii</name>
    <dbReference type="NCBI Taxonomy" id="89922"/>
    <lineage>
        <taxon>Eukaryota</taxon>
        <taxon>Fungi</taxon>
        <taxon>Dikarya</taxon>
        <taxon>Basidiomycota</taxon>
        <taxon>Agaricomycotina</taxon>
        <taxon>Tremellomycetes</taxon>
        <taxon>Filobasidiales</taxon>
        <taxon>Filobasidiaceae</taxon>
        <taxon>Naganishia</taxon>
    </lineage>
</organism>
<accession>A0ACC2WAN2</accession>
<proteinExistence type="predicted"/>
<evidence type="ECO:0000313" key="2">
    <source>
        <dbReference type="Proteomes" id="UP001227268"/>
    </source>
</evidence>